<name>A0A7W6CEX0_9SPHN</name>
<evidence type="ECO:0000313" key="2">
    <source>
        <dbReference type="EMBL" id="MBB3954557.1"/>
    </source>
</evidence>
<keyword evidence="3" id="KW-1185">Reference proteome</keyword>
<dbReference type="Proteomes" id="UP000548867">
    <property type="component" value="Unassembled WGS sequence"/>
</dbReference>
<gene>
    <name evidence="2" type="ORF">GGR38_001496</name>
</gene>
<dbReference type="EMBL" id="JACIDX010000005">
    <property type="protein sequence ID" value="MBB3954557.1"/>
    <property type="molecule type" value="Genomic_DNA"/>
</dbReference>
<keyword evidence="1" id="KW-1133">Transmembrane helix</keyword>
<evidence type="ECO:0000256" key="1">
    <source>
        <dbReference type="SAM" id="Phobius"/>
    </source>
</evidence>
<sequence>MVQIDDLLAQLGAAGPDPRLETIEAAVLQGAELARQPALSTPMLAGIAALALVSGALVGGGAVRRAPVDPLGQGLALAPSTLLERAL</sequence>
<dbReference type="RefSeq" id="WP_246404319.1">
    <property type="nucleotide sequence ID" value="NZ_JACIDX010000005.1"/>
</dbReference>
<accession>A0A7W6CEX0</accession>
<organism evidence="2 3">
    <name type="scientific">Novosphingobium sediminicola</name>
    <dbReference type="NCBI Taxonomy" id="563162"/>
    <lineage>
        <taxon>Bacteria</taxon>
        <taxon>Pseudomonadati</taxon>
        <taxon>Pseudomonadota</taxon>
        <taxon>Alphaproteobacteria</taxon>
        <taxon>Sphingomonadales</taxon>
        <taxon>Sphingomonadaceae</taxon>
        <taxon>Novosphingobium</taxon>
    </lineage>
</organism>
<protein>
    <submittedName>
        <fullName evidence="2">Uncharacterized protein</fullName>
    </submittedName>
</protein>
<keyword evidence="1" id="KW-0472">Membrane</keyword>
<proteinExistence type="predicted"/>
<keyword evidence="1" id="KW-0812">Transmembrane</keyword>
<reference evidence="2 3" key="1">
    <citation type="submission" date="2020-08" db="EMBL/GenBank/DDBJ databases">
        <title>Genomic Encyclopedia of Type Strains, Phase IV (KMG-IV): sequencing the most valuable type-strain genomes for metagenomic binning, comparative biology and taxonomic classification.</title>
        <authorList>
            <person name="Goeker M."/>
        </authorList>
    </citation>
    <scope>NUCLEOTIDE SEQUENCE [LARGE SCALE GENOMIC DNA]</scope>
    <source>
        <strain evidence="2 3">DSM 27057</strain>
    </source>
</reference>
<feature type="transmembrane region" description="Helical" evidence="1">
    <location>
        <begin position="43"/>
        <end position="63"/>
    </location>
</feature>
<comment type="caution">
    <text evidence="2">The sequence shown here is derived from an EMBL/GenBank/DDBJ whole genome shotgun (WGS) entry which is preliminary data.</text>
</comment>
<dbReference type="AlphaFoldDB" id="A0A7W6CEX0"/>
<evidence type="ECO:0000313" key="3">
    <source>
        <dbReference type="Proteomes" id="UP000548867"/>
    </source>
</evidence>